<dbReference type="GO" id="GO:0003723">
    <property type="term" value="F:RNA binding"/>
    <property type="evidence" value="ECO:0007669"/>
    <property type="project" value="TreeGrafter"/>
</dbReference>
<evidence type="ECO:0000313" key="11">
    <source>
        <dbReference type="Proteomes" id="UP000298663"/>
    </source>
</evidence>
<feature type="domain" description="Cleavage stimulation factor subunit 1 dimerisation" evidence="9">
    <location>
        <begin position="5"/>
        <end position="60"/>
    </location>
</feature>
<feature type="repeat" description="WD" evidence="7">
    <location>
        <begin position="164"/>
        <end position="205"/>
    </location>
</feature>
<dbReference type="FunFam" id="1.20.960.50:FF:000001">
    <property type="entry name" value="Cleavage stimulation factor subunit 1"/>
    <property type="match status" value="1"/>
</dbReference>
<evidence type="ECO:0000256" key="2">
    <source>
        <dbReference type="ARBA" id="ARBA00022574"/>
    </source>
</evidence>
<keyword evidence="3" id="KW-0507">mRNA processing</keyword>
<dbReference type="InterPro" id="IPR019775">
    <property type="entry name" value="WD40_repeat_CS"/>
</dbReference>
<dbReference type="InterPro" id="IPR001680">
    <property type="entry name" value="WD40_rpt"/>
</dbReference>
<dbReference type="Proteomes" id="UP000298663">
    <property type="component" value="Unassembled WGS sequence"/>
</dbReference>
<proteinExistence type="predicted"/>
<keyword evidence="5" id="KW-0539">Nucleus</keyword>
<dbReference type="Pfam" id="PF16699">
    <property type="entry name" value="CSTF1_dimer"/>
    <property type="match status" value="1"/>
</dbReference>
<evidence type="ECO:0000256" key="4">
    <source>
        <dbReference type="ARBA" id="ARBA00022737"/>
    </source>
</evidence>
<feature type="repeat" description="WD" evidence="7">
    <location>
        <begin position="297"/>
        <end position="338"/>
    </location>
</feature>
<keyword evidence="2 7" id="KW-0853">WD repeat</keyword>
<dbReference type="SMART" id="SM00320">
    <property type="entry name" value="WD40"/>
    <property type="match status" value="6"/>
</dbReference>
<dbReference type="GO" id="GO:0031124">
    <property type="term" value="P:mRNA 3'-end processing"/>
    <property type="evidence" value="ECO:0007669"/>
    <property type="project" value="InterPro"/>
</dbReference>
<dbReference type="CDD" id="cd00200">
    <property type="entry name" value="WD40"/>
    <property type="match status" value="1"/>
</dbReference>
<dbReference type="STRING" id="34508.A0A4U5N3R2"/>
<evidence type="ECO:0000256" key="8">
    <source>
        <dbReference type="SAM" id="MobiDB-lite"/>
    </source>
</evidence>
<dbReference type="FunFam" id="2.130.10.10:FF:000089">
    <property type="entry name" value="Cleavage stimulation factor subunit 1"/>
    <property type="match status" value="1"/>
</dbReference>
<dbReference type="InterPro" id="IPR032028">
    <property type="entry name" value="CSTF1_dimer"/>
</dbReference>
<dbReference type="GO" id="GO:0005848">
    <property type="term" value="C:mRNA cleavage stimulating factor complex"/>
    <property type="evidence" value="ECO:0007669"/>
    <property type="project" value="InterPro"/>
</dbReference>
<reference evidence="10 11" key="2">
    <citation type="journal article" date="2019" name="G3 (Bethesda)">
        <title>Hybrid Assembly of the Genome of the Entomopathogenic Nematode Steinernema carpocapsae Identifies the X-Chromosome.</title>
        <authorList>
            <person name="Serra L."/>
            <person name="Macchietto M."/>
            <person name="Macias-Munoz A."/>
            <person name="McGill C.J."/>
            <person name="Rodriguez I.M."/>
            <person name="Rodriguez B."/>
            <person name="Murad R."/>
            <person name="Mortazavi A."/>
        </authorList>
    </citation>
    <scope>NUCLEOTIDE SEQUENCE [LARGE SCALE GENOMIC DNA]</scope>
    <source>
        <strain evidence="10 11">ALL</strain>
    </source>
</reference>
<keyword evidence="11" id="KW-1185">Reference proteome</keyword>
<evidence type="ECO:0000256" key="5">
    <source>
        <dbReference type="ARBA" id="ARBA00023242"/>
    </source>
</evidence>
<dbReference type="Gene3D" id="2.130.10.10">
    <property type="entry name" value="YVTN repeat-like/Quinoprotein amine dehydrogenase"/>
    <property type="match status" value="2"/>
</dbReference>
<dbReference type="InterPro" id="IPR015943">
    <property type="entry name" value="WD40/YVTN_repeat-like_dom_sf"/>
</dbReference>
<comment type="caution">
    <text evidence="10">The sequence shown here is derived from an EMBL/GenBank/DDBJ whole genome shotgun (WGS) entry which is preliminary data.</text>
</comment>
<dbReference type="PANTHER" id="PTHR44133">
    <property type="entry name" value="CLEAVAGE STIMULATION FACTOR SUBUNIT 1"/>
    <property type="match status" value="1"/>
</dbReference>
<dbReference type="Pfam" id="PF00400">
    <property type="entry name" value="WD40"/>
    <property type="match status" value="4"/>
</dbReference>
<dbReference type="SUPFAM" id="SSF50978">
    <property type="entry name" value="WD40 repeat-like"/>
    <property type="match status" value="1"/>
</dbReference>
<feature type="compositionally biased region" description="Basic and acidic residues" evidence="8">
    <location>
        <begin position="60"/>
        <end position="76"/>
    </location>
</feature>
<organism evidence="10 11">
    <name type="scientific">Steinernema carpocapsae</name>
    <name type="common">Entomopathogenic nematode</name>
    <dbReference type="NCBI Taxonomy" id="34508"/>
    <lineage>
        <taxon>Eukaryota</taxon>
        <taxon>Metazoa</taxon>
        <taxon>Ecdysozoa</taxon>
        <taxon>Nematoda</taxon>
        <taxon>Chromadorea</taxon>
        <taxon>Rhabditida</taxon>
        <taxon>Tylenchina</taxon>
        <taxon>Panagrolaimomorpha</taxon>
        <taxon>Strongyloidoidea</taxon>
        <taxon>Steinernematidae</taxon>
        <taxon>Steinernema</taxon>
    </lineage>
</organism>
<gene>
    <name evidence="10" type="ORF">L596_017893</name>
</gene>
<feature type="repeat" description="WD" evidence="7">
    <location>
        <begin position="105"/>
        <end position="139"/>
    </location>
</feature>
<dbReference type="PROSITE" id="PS50082">
    <property type="entry name" value="WD_REPEATS_2"/>
    <property type="match status" value="4"/>
</dbReference>
<keyword evidence="4" id="KW-0677">Repeat</keyword>
<dbReference type="PROSITE" id="PS00678">
    <property type="entry name" value="WD_REPEATS_1"/>
    <property type="match status" value="1"/>
</dbReference>
<dbReference type="InterPro" id="IPR038184">
    <property type="entry name" value="CSTF1_dimer_sf"/>
</dbReference>
<name>A0A4U5N3R2_STECR</name>
<feature type="region of interest" description="Disordered" evidence="8">
    <location>
        <begin position="60"/>
        <end position="82"/>
    </location>
</feature>
<dbReference type="OrthoDB" id="14421at2759"/>
<dbReference type="PROSITE" id="PS50294">
    <property type="entry name" value="WD_REPEATS_REGION"/>
    <property type="match status" value="3"/>
</dbReference>
<evidence type="ECO:0000256" key="7">
    <source>
        <dbReference type="PROSITE-ProRule" id="PRU00221"/>
    </source>
</evidence>
<feature type="repeat" description="WD" evidence="7">
    <location>
        <begin position="253"/>
        <end position="294"/>
    </location>
</feature>
<evidence type="ECO:0000256" key="3">
    <source>
        <dbReference type="ARBA" id="ARBA00022664"/>
    </source>
</evidence>
<comment type="subcellular location">
    <subcellularLocation>
        <location evidence="1">Nucleus</location>
    </subcellularLocation>
</comment>
<evidence type="ECO:0000259" key="9">
    <source>
        <dbReference type="Pfam" id="PF16699"/>
    </source>
</evidence>
<accession>A0A4U5N3R2</accession>
<dbReference type="Gene3D" id="1.20.960.50">
    <property type="entry name" value="Cleavage stimulation factor subunit 1, dimerisation domain"/>
    <property type="match status" value="1"/>
</dbReference>
<evidence type="ECO:0000256" key="1">
    <source>
        <dbReference type="ARBA" id="ARBA00004123"/>
    </source>
</evidence>
<protein>
    <recommendedName>
        <fullName evidence="6">Cleavage stimulation factor 50 kDa subunit</fullName>
    </recommendedName>
</protein>
<dbReference type="InterPro" id="IPR036322">
    <property type="entry name" value="WD40_repeat_dom_sf"/>
</dbReference>
<dbReference type="InterPro" id="IPR044633">
    <property type="entry name" value="CstF1-like"/>
</dbReference>
<evidence type="ECO:0000313" key="10">
    <source>
        <dbReference type="EMBL" id="TKR76813.1"/>
    </source>
</evidence>
<sequence>MTKSDIKDREYMYRLITGQLYYDGHQQIAFSLAQHLGITSQIPPPTDKLFRLVNLAKQFSDDSDTHDTSSDGRKPMDPSAGLDMEYDSEIQPTTPEPSQYETIYLTSHKGPCRAAAFSTDGFLVATGSADCSIKILDVEKIVSSRDMAPNEGNAEGKNVVFRTLYDHMDEVTTLTFHPRESLLVSGSSDCTIKMFDYSKSSLKRAVKTINEVARINALSFHPGGEFFLAAADQEIVRLYNSETQQCFVCANPADHHKGPIGDIRYSDDGRMFVSGGADGDVKVWDGISNRCIQTFSRAHDGNAICSVQFTRNGKYVLTSGFDSVVKLWELSTNRCLIAYTGAGSTGPQTLKIQAGFNHNEDFVMFPDEKSGSLCSWDSRTSDRKRLGALGHTAPCRVFVHSPTMPAFLTGSDDYRARFWYKSSN</sequence>
<evidence type="ECO:0000256" key="6">
    <source>
        <dbReference type="ARBA" id="ARBA00029851"/>
    </source>
</evidence>
<dbReference type="PANTHER" id="PTHR44133:SF2">
    <property type="entry name" value="CLEAVAGE STIMULATION FACTOR SUBUNIT 1"/>
    <property type="match status" value="1"/>
</dbReference>
<reference evidence="10 11" key="1">
    <citation type="journal article" date="2015" name="Genome Biol.">
        <title>Comparative genomics of Steinernema reveals deeply conserved gene regulatory networks.</title>
        <authorList>
            <person name="Dillman A.R."/>
            <person name="Macchietto M."/>
            <person name="Porter C.F."/>
            <person name="Rogers A."/>
            <person name="Williams B."/>
            <person name="Antoshechkin I."/>
            <person name="Lee M.M."/>
            <person name="Goodwin Z."/>
            <person name="Lu X."/>
            <person name="Lewis E.E."/>
            <person name="Goodrich-Blair H."/>
            <person name="Stock S.P."/>
            <person name="Adams B.J."/>
            <person name="Sternberg P.W."/>
            <person name="Mortazavi A."/>
        </authorList>
    </citation>
    <scope>NUCLEOTIDE SEQUENCE [LARGE SCALE GENOMIC DNA]</scope>
    <source>
        <strain evidence="10 11">ALL</strain>
    </source>
</reference>
<dbReference type="EMBL" id="AZBU02000005">
    <property type="protein sequence ID" value="TKR76813.1"/>
    <property type="molecule type" value="Genomic_DNA"/>
</dbReference>
<dbReference type="AlphaFoldDB" id="A0A4U5N3R2"/>